<dbReference type="OrthoDB" id="333486at2759"/>
<dbReference type="Proteomes" id="UP000008312">
    <property type="component" value="Unassembled WGS sequence"/>
</dbReference>
<dbReference type="InterPro" id="IPR000361">
    <property type="entry name" value="ATAP_core_dom"/>
</dbReference>
<dbReference type="InterPro" id="IPR016092">
    <property type="entry name" value="ATAP"/>
</dbReference>
<dbReference type="RefSeq" id="XP_012895508.1">
    <property type="nucleotide sequence ID" value="XM_013040054.1"/>
</dbReference>
<dbReference type="PANTHER" id="PTHR10072:SF41">
    <property type="entry name" value="IRON-SULFUR CLUSTER ASSEMBLY 1 HOMOLOG, MITOCHONDRIAL"/>
    <property type="match status" value="1"/>
</dbReference>
<dbReference type="EMBL" id="FN668642">
    <property type="protein sequence ID" value="CBK21460.2"/>
    <property type="molecule type" value="Genomic_DNA"/>
</dbReference>
<dbReference type="GO" id="GO:0016226">
    <property type="term" value="P:iron-sulfur cluster assembly"/>
    <property type="evidence" value="ECO:0007669"/>
    <property type="project" value="InterPro"/>
</dbReference>
<comment type="pathway">
    <text evidence="1">Cofactor biosynthesis; iron-sulfur cluster biosynthesis.</text>
</comment>
<dbReference type="GO" id="GO:0051539">
    <property type="term" value="F:4 iron, 4 sulfur cluster binding"/>
    <property type="evidence" value="ECO:0007669"/>
    <property type="project" value="UniProtKB-KW"/>
</dbReference>
<dbReference type="OMA" id="GCAGQEY"/>
<dbReference type="InParanoid" id="D8M071"/>
<evidence type="ECO:0000313" key="5">
    <source>
        <dbReference type="EMBL" id="CBK21460.2"/>
    </source>
</evidence>
<keyword evidence="6" id="KW-1185">Reference proteome</keyword>
<gene>
    <name evidence="5" type="ORF">GSBLH_T00001626001</name>
</gene>
<dbReference type="GO" id="GO:0051537">
    <property type="term" value="F:2 iron, 2 sulfur cluster binding"/>
    <property type="evidence" value="ECO:0007669"/>
    <property type="project" value="TreeGrafter"/>
</dbReference>
<dbReference type="InterPro" id="IPR035903">
    <property type="entry name" value="HesB-like_dom_sf"/>
</dbReference>
<evidence type="ECO:0000256" key="2">
    <source>
        <dbReference type="ARBA" id="ARBA00006718"/>
    </source>
</evidence>
<dbReference type="PANTHER" id="PTHR10072">
    <property type="entry name" value="IRON-SULFUR CLUSTER ASSEMBLY PROTEIN"/>
    <property type="match status" value="1"/>
</dbReference>
<dbReference type="Pfam" id="PF01521">
    <property type="entry name" value="Fe-S_biosyn"/>
    <property type="match status" value="1"/>
</dbReference>
<feature type="domain" description="Core" evidence="4">
    <location>
        <begin position="41"/>
        <end position="143"/>
    </location>
</feature>
<organism evidence="5">
    <name type="scientific">Blastocystis hominis</name>
    <dbReference type="NCBI Taxonomy" id="12968"/>
    <lineage>
        <taxon>Eukaryota</taxon>
        <taxon>Sar</taxon>
        <taxon>Stramenopiles</taxon>
        <taxon>Bigyra</taxon>
        <taxon>Opalozoa</taxon>
        <taxon>Opalinata</taxon>
        <taxon>Blastocystidae</taxon>
        <taxon>Blastocystis</taxon>
    </lineage>
</organism>
<comment type="similarity">
    <text evidence="2">Belongs to the HesB/IscA family.</text>
</comment>
<dbReference type="GO" id="GO:0005739">
    <property type="term" value="C:mitochondrion"/>
    <property type="evidence" value="ECO:0007669"/>
    <property type="project" value="TreeGrafter"/>
</dbReference>
<dbReference type="InterPro" id="IPR050322">
    <property type="entry name" value="Fe-S_cluster_asmbl/transfer"/>
</dbReference>
<protein>
    <submittedName>
        <fullName evidence="5">Scaffold protein Isa2</fullName>
    </submittedName>
</protein>
<keyword evidence="3" id="KW-0004">4Fe-4S</keyword>
<keyword evidence="3" id="KW-0411">Iron-sulfur</keyword>
<dbReference type="GeneID" id="24918863"/>
<keyword evidence="3" id="KW-0479">Metal-binding</keyword>
<evidence type="ECO:0000259" key="4">
    <source>
        <dbReference type="Pfam" id="PF01521"/>
    </source>
</evidence>
<accession>D8M071</accession>
<keyword evidence="3" id="KW-0408">Iron</keyword>
<proteinExistence type="inferred from homology"/>
<evidence type="ECO:0000313" key="6">
    <source>
        <dbReference type="Proteomes" id="UP000008312"/>
    </source>
</evidence>
<reference evidence="5" key="1">
    <citation type="submission" date="2010-02" db="EMBL/GenBank/DDBJ databases">
        <title>Sequencing and annotation of the Blastocystis hominis genome.</title>
        <authorList>
            <person name="Wincker P."/>
        </authorList>
    </citation>
    <scope>NUCLEOTIDE SEQUENCE</scope>
    <source>
        <strain evidence="5">Singapore isolate B</strain>
    </source>
</reference>
<sequence>MYRFVSSTRLVTPIFSRSFTKVINSGVKAPKRELKGKEPAVTLTTAAENRVRELLSKKPAGTGLLLSTTTKGCNGNKYVMKYCEPGKEGPFDEIVEQNGIKVVVDADSLMYLLGTKIDFKEDDISAEFVFDNPLATSTCGCGESFSVK</sequence>
<name>D8M071_BLAHO</name>
<dbReference type="NCBIfam" id="TIGR00049">
    <property type="entry name" value="iron-sulfur cluster assembly accessory protein"/>
    <property type="match status" value="1"/>
</dbReference>
<dbReference type="SUPFAM" id="SSF89360">
    <property type="entry name" value="HesB-like domain"/>
    <property type="match status" value="1"/>
</dbReference>
<dbReference type="AlphaFoldDB" id="D8M071"/>
<dbReference type="Gene3D" id="2.60.300.12">
    <property type="entry name" value="HesB-like domain"/>
    <property type="match status" value="1"/>
</dbReference>
<evidence type="ECO:0000256" key="1">
    <source>
        <dbReference type="ARBA" id="ARBA00005151"/>
    </source>
</evidence>
<dbReference type="FunCoup" id="D8M071">
    <property type="interactions" value="22"/>
</dbReference>
<evidence type="ECO:0000256" key="3">
    <source>
        <dbReference type="ARBA" id="ARBA00022485"/>
    </source>
</evidence>